<organism evidence="2 3">
    <name type="scientific">Actinophytocola glycyrrhizae</name>
    <dbReference type="NCBI Taxonomy" id="2044873"/>
    <lineage>
        <taxon>Bacteria</taxon>
        <taxon>Bacillati</taxon>
        <taxon>Actinomycetota</taxon>
        <taxon>Actinomycetes</taxon>
        <taxon>Pseudonocardiales</taxon>
        <taxon>Pseudonocardiaceae</taxon>
    </lineage>
</organism>
<evidence type="ECO:0000256" key="1">
    <source>
        <dbReference type="SAM" id="Phobius"/>
    </source>
</evidence>
<accession>A0ABV9RVX6</accession>
<reference evidence="3" key="1">
    <citation type="journal article" date="2019" name="Int. J. Syst. Evol. Microbiol.">
        <title>The Global Catalogue of Microorganisms (GCM) 10K type strain sequencing project: providing services to taxonomists for standard genome sequencing and annotation.</title>
        <authorList>
            <consortium name="The Broad Institute Genomics Platform"/>
            <consortium name="The Broad Institute Genome Sequencing Center for Infectious Disease"/>
            <person name="Wu L."/>
            <person name="Ma J."/>
        </authorList>
    </citation>
    <scope>NUCLEOTIDE SEQUENCE [LARGE SCALE GENOMIC DNA]</scope>
    <source>
        <strain evidence="3">ZS-22-S1</strain>
    </source>
</reference>
<keyword evidence="1" id="KW-0812">Transmembrane</keyword>
<proteinExistence type="predicted"/>
<protein>
    <recommendedName>
        <fullName evidence="4">PH domain-containing protein</fullName>
    </recommendedName>
</protein>
<dbReference type="RefSeq" id="WP_378054767.1">
    <property type="nucleotide sequence ID" value="NZ_JBHSIS010000002.1"/>
</dbReference>
<keyword evidence="3" id="KW-1185">Reference proteome</keyword>
<gene>
    <name evidence="2" type="ORF">ACFPCV_04800</name>
</gene>
<name>A0ABV9RVX6_9PSEU</name>
<evidence type="ECO:0008006" key="4">
    <source>
        <dbReference type="Google" id="ProtNLM"/>
    </source>
</evidence>
<feature type="transmembrane region" description="Helical" evidence="1">
    <location>
        <begin position="7"/>
        <end position="28"/>
    </location>
</feature>
<feature type="transmembrane region" description="Helical" evidence="1">
    <location>
        <begin position="86"/>
        <end position="105"/>
    </location>
</feature>
<comment type="caution">
    <text evidence="2">The sequence shown here is derived from an EMBL/GenBank/DDBJ whole genome shotgun (WGS) entry which is preliminary data.</text>
</comment>
<keyword evidence="1" id="KW-0472">Membrane</keyword>
<evidence type="ECO:0000313" key="3">
    <source>
        <dbReference type="Proteomes" id="UP001595859"/>
    </source>
</evidence>
<evidence type="ECO:0000313" key="2">
    <source>
        <dbReference type="EMBL" id="MFC4852814.1"/>
    </source>
</evidence>
<dbReference type="EMBL" id="JBHSIS010000002">
    <property type="protein sequence ID" value="MFC4852814.1"/>
    <property type="molecule type" value="Genomic_DNA"/>
</dbReference>
<keyword evidence="1" id="KW-1133">Transmembrane helix</keyword>
<sequence length="142" mass="15412">MALEEKRAWIMALVTACAYATYLVIILSRAGDGPLAEVPYVAALLWTVGVAIAVTIVLSIAAALTTPEDSRRKDERDREIERFGEYVGHSFTVIGGVSTLVMAMAEVGHFWIANAIYLAFALSGLLASVAKISAYRRGFQSW</sequence>
<dbReference type="Proteomes" id="UP001595859">
    <property type="component" value="Unassembled WGS sequence"/>
</dbReference>
<feature type="transmembrane region" description="Helical" evidence="1">
    <location>
        <begin position="40"/>
        <end position="65"/>
    </location>
</feature>
<feature type="transmembrane region" description="Helical" evidence="1">
    <location>
        <begin position="111"/>
        <end position="130"/>
    </location>
</feature>